<accession>A0ABX2RUS9</accession>
<dbReference type="InterPro" id="IPR027417">
    <property type="entry name" value="P-loop_NTPase"/>
</dbReference>
<dbReference type="InterPro" id="IPR000792">
    <property type="entry name" value="Tscrpt_reg_LuxR_C"/>
</dbReference>
<dbReference type="SMART" id="SM00421">
    <property type="entry name" value="HTH_LUXR"/>
    <property type="match status" value="1"/>
</dbReference>
<dbReference type="Gene3D" id="3.40.50.300">
    <property type="entry name" value="P-loop containing nucleotide triphosphate hydrolases"/>
    <property type="match status" value="1"/>
</dbReference>
<evidence type="ECO:0000313" key="3">
    <source>
        <dbReference type="Proteomes" id="UP000631553"/>
    </source>
</evidence>
<dbReference type="Pfam" id="PF13401">
    <property type="entry name" value="AAA_22"/>
    <property type="match status" value="1"/>
</dbReference>
<evidence type="ECO:0000313" key="2">
    <source>
        <dbReference type="EMBL" id="NYF59770.1"/>
    </source>
</evidence>
<proteinExistence type="predicted"/>
<dbReference type="EMBL" id="JACCCQ010000001">
    <property type="protein sequence ID" value="NYF59770.1"/>
    <property type="molecule type" value="Genomic_DNA"/>
</dbReference>
<dbReference type="InterPro" id="IPR003593">
    <property type="entry name" value="AAA+_ATPase"/>
</dbReference>
<protein>
    <submittedName>
        <fullName evidence="2">ATPase/DNA-binding CsgD family transcriptional regulator</fullName>
    </submittedName>
</protein>
<dbReference type="SUPFAM" id="SSF46894">
    <property type="entry name" value="C-terminal effector domain of the bipartite response regulators"/>
    <property type="match status" value="1"/>
</dbReference>
<dbReference type="SUPFAM" id="SSF52540">
    <property type="entry name" value="P-loop containing nucleoside triphosphate hydrolases"/>
    <property type="match status" value="1"/>
</dbReference>
<evidence type="ECO:0000259" key="1">
    <source>
        <dbReference type="PROSITE" id="PS50043"/>
    </source>
</evidence>
<dbReference type="InterPro" id="IPR036388">
    <property type="entry name" value="WH-like_DNA-bd_sf"/>
</dbReference>
<dbReference type="SMART" id="SM00382">
    <property type="entry name" value="AAA"/>
    <property type="match status" value="1"/>
</dbReference>
<dbReference type="PRINTS" id="PR00038">
    <property type="entry name" value="HTHLUXR"/>
</dbReference>
<dbReference type="InterPro" id="IPR011990">
    <property type="entry name" value="TPR-like_helical_dom_sf"/>
</dbReference>
<organism evidence="2 3">
    <name type="scientific">Micromonospora purpureochromogenes</name>
    <dbReference type="NCBI Taxonomy" id="47872"/>
    <lineage>
        <taxon>Bacteria</taxon>
        <taxon>Bacillati</taxon>
        <taxon>Actinomycetota</taxon>
        <taxon>Actinomycetes</taxon>
        <taxon>Micromonosporales</taxon>
        <taxon>Micromonosporaceae</taxon>
        <taxon>Micromonospora</taxon>
    </lineage>
</organism>
<dbReference type="InterPro" id="IPR016032">
    <property type="entry name" value="Sig_transdc_resp-reg_C-effctor"/>
</dbReference>
<dbReference type="CDD" id="cd06170">
    <property type="entry name" value="LuxR_C_like"/>
    <property type="match status" value="1"/>
</dbReference>
<reference evidence="2 3" key="1">
    <citation type="submission" date="2020-07" db="EMBL/GenBank/DDBJ databases">
        <title>Sequencing the genomes of 1000 actinobacteria strains.</title>
        <authorList>
            <person name="Klenk H.-P."/>
        </authorList>
    </citation>
    <scope>NUCLEOTIDE SEQUENCE [LARGE SCALE GENOMIC DNA]</scope>
    <source>
        <strain evidence="2 3">DSM 43814</strain>
    </source>
</reference>
<dbReference type="Pfam" id="PF00196">
    <property type="entry name" value="GerE"/>
    <property type="match status" value="1"/>
</dbReference>
<dbReference type="Gene3D" id="1.10.10.10">
    <property type="entry name" value="Winged helix-like DNA-binding domain superfamily/Winged helix DNA-binding domain"/>
    <property type="match status" value="2"/>
</dbReference>
<dbReference type="RefSeq" id="WP_179805405.1">
    <property type="nucleotide sequence ID" value="NZ_JACCCQ010000001.1"/>
</dbReference>
<dbReference type="Proteomes" id="UP000631553">
    <property type="component" value="Unassembled WGS sequence"/>
</dbReference>
<sequence>MQPEPDALRGTLRHAGVTARELDVFWLVGDRLHNREIAESLHVSERTVESHVSSLLRKLGGTNRLSLVDAAVRLRNRRVSGGALPRPLSSFVGRGTETHDLLRLVPVHRLVTLTGPAGAGKTRLALHLATCLDALPPAVLVDLATVAPGADVERVFADALGVAGEGRRVRAQLREALAEGPRWLVVDNCEHVAHSTAALLADLLTTTAELSVLATSHGPLNVAGEVVYELSPLPLPPEADDPSVVLSAASGRLFADRAATAIPGFTVTAHNARAVAAVCRGLDGLPLAIELAAARLRVFSPAELLSHLHDRLALLTNGAHGMPSRHRTLEAALQWSYDLLDDDERLLFERCSVFPGDFEYDSVVDVLAYPPLRRADLARLFPRLLDRSLVSSHREGQTTSYRMLDSIRHFADSRLALRGEHEILHEHHALHHLRRGAATLADLQGADQVGALVWFDRRWPDLRAAMHWALEREKTEPAWEFLAGIGTGWEILGVRGELFDWLDVLLDRPLPPAPLGVRAAVTVAFLLCYQDTRLALTYAQHAYDKAQQTGADDHDLALASLSLGWATMHNRQYPSAIGHFRQAVAEFLRLADDWHHALALQGLGDAVQDPEVRLAHLARSAELFGRMRDHVKRANCLNQMASGSIAVRAHLDEAQTWLTEAHRLAQLTGNHHERLHAEIFRACLDQCRGQHEFAGARFGRLLAEFRRIGDRRCMSRCLLGLGQAAVRDGDHEMARGHLTECILTADGTGDALEMGVGLRLLAASCHATGESQYAALLFGAADEAIEQLNPARRDALAGDHELRVALRDELGPDAFASALADGRRTSLDQLLAR</sequence>
<dbReference type="Gene3D" id="1.25.40.10">
    <property type="entry name" value="Tetratricopeptide repeat domain"/>
    <property type="match status" value="1"/>
</dbReference>
<comment type="caution">
    <text evidence="2">The sequence shown here is derived from an EMBL/GenBank/DDBJ whole genome shotgun (WGS) entry which is preliminary data.</text>
</comment>
<dbReference type="PANTHER" id="PTHR47691:SF3">
    <property type="entry name" value="HTH-TYPE TRANSCRIPTIONAL REGULATOR RV0890C-RELATED"/>
    <property type="match status" value="1"/>
</dbReference>
<dbReference type="InterPro" id="IPR049945">
    <property type="entry name" value="AAA_22"/>
</dbReference>
<dbReference type="SUPFAM" id="SSF48452">
    <property type="entry name" value="TPR-like"/>
    <property type="match status" value="1"/>
</dbReference>
<feature type="domain" description="HTH luxR-type" evidence="1">
    <location>
        <begin position="10"/>
        <end position="75"/>
    </location>
</feature>
<dbReference type="PANTHER" id="PTHR47691">
    <property type="entry name" value="REGULATOR-RELATED"/>
    <property type="match status" value="1"/>
</dbReference>
<dbReference type="PROSITE" id="PS50043">
    <property type="entry name" value="HTH_LUXR_2"/>
    <property type="match status" value="1"/>
</dbReference>
<name>A0ABX2RUS9_9ACTN</name>
<gene>
    <name evidence="2" type="ORF">HDA35_005601</name>
</gene>
<keyword evidence="3" id="KW-1185">Reference proteome</keyword>